<dbReference type="AlphaFoldDB" id="H8X7U2"/>
<reference evidence="3 4" key="1">
    <citation type="journal article" date="2012" name="PLoS ONE">
        <title>Sequence and analysis of the genome of the pathogenic yeast Candida orthopsilosis.</title>
        <authorList>
            <person name="Riccombeni A."/>
            <person name="Vidanes G."/>
            <person name="Proux-Wera E."/>
            <person name="Wolfe K.H."/>
            <person name="Butler G."/>
        </authorList>
    </citation>
    <scope>NUCLEOTIDE SEQUENCE [LARGE SCALE GENOMIC DNA]</scope>
    <source>
        <strain evidence="3 4">Co 90-125</strain>
    </source>
</reference>
<feature type="compositionally biased region" description="Polar residues" evidence="1">
    <location>
        <begin position="631"/>
        <end position="641"/>
    </location>
</feature>
<feature type="compositionally biased region" description="Low complexity" evidence="1">
    <location>
        <begin position="370"/>
        <end position="407"/>
    </location>
</feature>
<dbReference type="InterPro" id="IPR028565">
    <property type="entry name" value="MHD"/>
</dbReference>
<feature type="compositionally biased region" description="Basic and acidic residues" evidence="1">
    <location>
        <begin position="259"/>
        <end position="272"/>
    </location>
</feature>
<dbReference type="CDD" id="cd09264">
    <property type="entry name" value="AP_Syp1_MHD"/>
    <property type="match status" value="1"/>
</dbReference>
<dbReference type="InterPro" id="IPR049609">
    <property type="entry name" value="Syp1-like_MHD"/>
</dbReference>
<dbReference type="eggNOG" id="ENOG502QQAW">
    <property type="taxonomic scope" value="Eukaryota"/>
</dbReference>
<feature type="compositionally biased region" description="Basic and acidic residues" evidence="1">
    <location>
        <begin position="587"/>
        <end position="608"/>
    </location>
</feature>
<dbReference type="Pfam" id="PF10291">
    <property type="entry name" value="muHD"/>
    <property type="match status" value="1"/>
</dbReference>
<dbReference type="InterPro" id="IPR027267">
    <property type="entry name" value="AH/BAR_dom_sf"/>
</dbReference>
<feature type="compositionally biased region" description="Polar residues" evidence="1">
    <location>
        <begin position="308"/>
        <end position="330"/>
    </location>
</feature>
<dbReference type="HOGENOM" id="CLU_010039_0_0_1"/>
<name>H8X7U2_CANO9</name>
<feature type="compositionally biased region" description="Acidic residues" evidence="1">
    <location>
        <begin position="484"/>
        <end position="493"/>
    </location>
</feature>
<dbReference type="Proteomes" id="UP000005018">
    <property type="component" value="Chromosome 5"/>
</dbReference>
<gene>
    <name evidence="3" type="ORF">CORT_0E02900</name>
</gene>
<sequence>MEEDSYNFATTILTSKSPQQAAAILPSIITGSTGLNKDLVSWFNNYNTAIGAHNASLKQLLEEAKKIAGRSSVGFNNFPRNWNCLVNAVQMELKDNEILQENLKQDVIIPLKNLIENDVRISELTVNGQELTELSQHLTKEGEYQWNFKAPQAFQNLEAFKKIEIQLMFNVILNYFQLNSARLNKEVKNNENSTNYLLGSFKLDNEMKSQLDYMQNTQFHLPQQNASQNRAEVTSSGAGHVAGSSTTPLKERRRSSLGRLDKHAGAHDENSPKKSSKLKSRVGSIFGRKKKKDQHQPQLESTIAEDASISTDASTSRSAPLSRNNTSRSFLSREQRYDSPAADQRRPSQAGQLQHQQEQPQTPFPPLKPQQPQEIHKQPQQPQQPQQLQQLQQPQQPQQFQQLQQQQEFGSGATSQQFPPPQQQRSNVSSQPFAAPRHSSFASSQQQDSYKDAALPATPTHDRAWTKPLPQPTESPNVVKYGSDDDDDDDSEDNVTAGRRSSLLERHHLDTGNQADVRASGFAAPQSQSSNVGSGLLDPNERARQNSDGKYSFEAGDDNKPISATPRSEQNGFNEGDRISDSIASAEGRRGIDNKDFDAISSRDDESSKLAGESGVATTSPNRDAFAPHSYPSSNTTSSLTGFGGAAPPKPPPSRKVVHHDAGSVRDSHMFHNLPAATTNSSIRDSFVQPPRPSSRNSHLNNPFAALKRQDTGSLLNNDFKHFNLSDATIGLNSSIAEIVNATFKDGQLKSSQVIGEVAFNYNGHPNEESIIVHIPHDYDRLIVNKTFIEELGDYDYKLDPISIGSKTLGGLKYLANDNQVPLLVQQIWKFEPHQSSLMISIRLNVNETLEVENLIVSAALNTDVVATSASSKPQGAFNKEKNRITWRYTHPVVLKPHGEEKLIARFMTNGQGSEHESGVQLKFAIGNPSAIKYCSIYDSQGEEVPVFRNLVSGHYASHFE</sequence>
<keyword evidence="4" id="KW-1185">Reference proteome</keyword>
<organism evidence="3 4">
    <name type="scientific">Candida orthopsilosis (strain 90-125)</name>
    <name type="common">Yeast</name>
    <dbReference type="NCBI Taxonomy" id="1136231"/>
    <lineage>
        <taxon>Eukaryota</taxon>
        <taxon>Fungi</taxon>
        <taxon>Dikarya</taxon>
        <taxon>Ascomycota</taxon>
        <taxon>Saccharomycotina</taxon>
        <taxon>Pichiomycetes</taxon>
        <taxon>Debaryomycetaceae</taxon>
        <taxon>Candida/Lodderomyces clade</taxon>
        <taxon>Candida</taxon>
    </lineage>
</organism>
<evidence type="ECO:0000259" key="2">
    <source>
        <dbReference type="PROSITE" id="PS51072"/>
    </source>
</evidence>
<feature type="compositionally biased region" description="Low complexity" evidence="1">
    <location>
        <begin position="349"/>
        <end position="361"/>
    </location>
</feature>
<accession>H8X7U2</accession>
<dbReference type="GeneID" id="14540829"/>
<protein>
    <submittedName>
        <fullName evidence="3">Syp1 protein</fullName>
    </submittedName>
</protein>
<feature type="domain" description="MHD" evidence="2">
    <location>
        <begin position="729"/>
        <end position="961"/>
    </location>
</feature>
<dbReference type="EMBL" id="HE681723">
    <property type="protein sequence ID" value="CCG23878.1"/>
    <property type="molecule type" value="Genomic_DNA"/>
</dbReference>
<dbReference type="RefSeq" id="XP_003870009.1">
    <property type="nucleotide sequence ID" value="XM_003869960.1"/>
</dbReference>
<dbReference type="KEGG" id="cot:CORT_0E02900"/>
<dbReference type="InterPro" id="IPR018808">
    <property type="entry name" value="Muniscin_C"/>
</dbReference>
<dbReference type="PROSITE" id="PS51072">
    <property type="entry name" value="MHD"/>
    <property type="match status" value="1"/>
</dbReference>
<feature type="region of interest" description="Disordered" evidence="1">
    <location>
        <begin position="223"/>
        <end position="662"/>
    </location>
</feature>
<evidence type="ECO:0000256" key="1">
    <source>
        <dbReference type="SAM" id="MobiDB-lite"/>
    </source>
</evidence>
<evidence type="ECO:0000313" key="3">
    <source>
        <dbReference type="EMBL" id="CCG23878.1"/>
    </source>
</evidence>
<proteinExistence type="predicted"/>
<evidence type="ECO:0000313" key="4">
    <source>
        <dbReference type="Proteomes" id="UP000005018"/>
    </source>
</evidence>
<feature type="compositionally biased region" description="Polar residues" evidence="1">
    <location>
        <begin position="223"/>
        <end position="248"/>
    </location>
</feature>
<dbReference type="Gene3D" id="1.20.1270.60">
    <property type="entry name" value="Arfaptin homology (AH) domain/BAR domain"/>
    <property type="match status" value="1"/>
</dbReference>
<dbReference type="OrthoDB" id="331602at2759"/>